<dbReference type="EMBL" id="AE006470">
    <property type="protein sequence ID" value="AAM71949.1"/>
    <property type="molecule type" value="Genomic_DNA"/>
</dbReference>
<evidence type="ECO:0000313" key="3">
    <source>
        <dbReference type="Proteomes" id="UP000001007"/>
    </source>
</evidence>
<reference evidence="2 3" key="1">
    <citation type="journal article" date="2002" name="Proc. Natl. Acad. Sci. U.S.A.">
        <title>The complete genome sequence of Chlorobium tepidum TLS, a photosynthetic, anaerobic, green-sulfur bacterium.</title>
        <authorList>
            <person name="Eisen J.A."/>
            <person name="Nelson K.E."/>
            <person name="Paulsen I.T."/>
            <person name="Heidelberg J.F."/>
            <person name="Wu M."/>
            <person name="Dodson R.J."/>
            <person name="Deboy R."/>
            <person name="Gwinn M.L."/>
            <person name="Nelson W.C."/>
            <person name="Haft D.H."/>
            <person name="Hickey E.K."/>
            <person name="Peterson J.D."/>
            <person name="Durkin A.S."/>
            <person name="Kolonay J.L."/>
            <person name="Yang F."/>
            <person name="Holt I."/>
            <person name="Umayam L.A."/>
            <person name="Mason T."/>
            <person name="Brenner M."/>
            <person name="Shea T.P."/>
            <person name="Parksey D."/>
            <person name="Nierman W.C."/>
            <person name="Feldblyum T.V."/>
            <person name="Hansen C.L."/>
            <person name="Craven M.B."/>
            <person name="Radune D."/>
            <person name="Vamathevan J."/>
            <person name="Khouri H."/>
            <person name="White O."/>
            <person name="Gruber T.M."/>
            <person name="Ketchum K.A."/>
            <person name="Venter J.C."/>
            <person name="Tettelin H."/>
            <person name="Bryant D.A."/>
            <person name="Fraser C.M."/>
        </authorList>
    </citation>
    <scope>NUCLEOTIDE SEQUENCE [LARGE SCALE GENOMIC DNA]</scope>
    <source>
        <strain evidence="3">ATCC 49652 / DSM 12025 / NBRC 103806 / TLS</strain>
    </source>
</reference>
<evidence type="ECO:0000313" key="2">
    <source>
        <dbReference type="EMBL" id="AAM71949.1"/>
    </source>
</evidence>
<gene>
    <name evidence="2" type="ordered locus">CT0712</name>
</gene>
<dbReference type="HOGENOM" id="CLU_2664433_0_0_10"/>
<dbReference type="InterPro" id="IPR013424">
    <property type="entry name" value="Ice-binding_C"/>
</dbReference>
<protein>
    <recommendedName>
        <fullName evidence="1">Ice-binding protein C-terminal domain-containing protein</fullName>
    </recommendedName>
</protein>
<dbReference type="Pfam" id="PF07589">
    <property type="entry name" value="PEP-CTERM"/>
    <property type="match status" value="1"/>
</dbReference>
<accession>Q8KEH7</accession>
<evidence type="ECO:0000259" key="1">
    <source>
        <dbReference type="Pfam" id="PF07589"/>
    </source>
</evidence>
<dbReference type="EnsemblBacteria" id="AAM71949">
    <property type="protein sequence ID" value="AAM71949"/>
    <property type="gene ID" value="CT0712"/>
</dbReference>
<dbReference type="Proteomes" id="UP000001007">
    <property type="component" value="Chromosome"/>
</dbReference>
<feature type="domain" description="Ice-binding protein C-terminal" evidence="1">
    <location>
        <begin position="43"/>
        <end position="63"/>
    </location>
</feature>
<keyword evidence="3" id="KW-1185">Reference proteome</keyword>
<sequence>MTRRINPNRRSVTINGFYVTSSAPNETVNWTVSTGGGGTTAGPVPEPATVMLLGIGGLLAGGRKLYESRKEEVAF</sequence>
<organism evidence="2 3">
    <name type="scientific">Chlorobaculum tepidum (strain ATCC 49652 / DSM 12025 / NBRC 103806 / TLS)</name>
    <name type="common">Chlorobium tepidum</name>
    <dbReference type="NCBI Taxonomy" id="194439"/>
    <lineage>
        <taxon>Bacteria</taxon>
        <taxon>Pseudomonadati</taxon>
        <taxon>Chlorobiota</taxon>
        <taxon>Chlorobiia</taxon>
        <taxon>Chlorobiales</taxon>
        <taxon>Chlorobiaceae</taxon>
        <taxon>Chlorobaculum</taxon>
    </lineage>
</organism>
<proteinExistence type="predicted"/>
<dbReference type="KEGG" id="cte:CT0712"/>
<dbReference type="AlphaFoldDB" id="Q8KEH7"/>
<dbReference type="NCBIfam" id="TIGR02595">
    <property type="entry name" value="PEP_CTERM"/>
    <property type="match status" value="1"/>
</dbReference>
<name>Q8KEH7_CHLTE</name>